<dbReference type="InterPro" id="IPR015637">
    <property type="entry name" value="MUG/TDG"/>
</dbReference>
<sequence>MAASKKSKKVKAYYAGPGNKFWKILHQTGLTKQELSPHDFRDLLDCNIGLTDICKRDYGNDNELDVSKYDRNGLDLKILKYNPKFVCFNGKNAAKVYLNKKKVDYGVQKERVGETKIFICPSTSGAANGFWNPDIWKDLKSFI</sequence>
<dbReference type="GO" id="GO:0008263">
    <property type="term" value="F:pyrimidine-specific mismatch base pair DNA N-glycosylase activity"/>
    <property type="evidence" value="ECO:0007669"/>
    <property type="project" value="TreeGrafter"/>
</dbReference>
<name>A0A383AQ59_9ZZZZ</name>
<dbReference type="CDD" id="cd10028">
    <property type="entry name" value="UDG-F2_TDG_MUG"/>
    <property type="match status" value="1"/>
</dbReference>
<dbReference type="GO" id="GO:0004844">
    <property type="term" value="F:uracil DNA N-glycosylase activity"/>
    <property type="evidence" value="ECO:0007669"/>
    <property type="project" value="TreeGrafter"/>
</dbReference>
<dbReference type="PANTHER" id="PTHR12159">
    <property type="entry name" value="G/T AND G/U MISMATCH-SPECIFIC DNA GLYCOSYLASE"/>
    <property type="match status" value="1"/>
</dbReference>
<proteinExistence type="predicted"/>
<evidence type="ECO:0000313" key="5">
    <source>
        <dbReference type="EMBL" id="SVE09824.1"/>
    </source>
</evidence>
<keyword evidence="3" id="KW-0234">DNA repair</keyword>
<protein>
    <recommendedName>
        <fullName evidence="4">Uracil-DNA glycosylase-like domain-containing protein</fullName>
    </recommendedName>
</protein>
<accession>A0A383AQ59</accession>
<keyword evidence="1" id="KW-0227">DNA damage</keyword>
<dbReference type="SUPFAM" id="SSF52141">
    <property type="entry name" value="Uracil-DNA glycosylase-like"/>
    <property type="match status" value="1"/>
</dbReference>
<evidence type="ECO:0000256" key="1">
    <source>
        <dbReference type="ARBA" id="ARBA00022763"/>
    </source>
</evidence>
<dbReference type="InterPro" id="IPR005122">
    <property type="entry name" value="Uracil-DNA_glycosylase-like"/>
</dbReference>
<reference evidence="5" key="1">
    <citation type="submission" date="2018-05" db="EMBL/GenBank/DDBJ databases">
        <authorList>
            <person name="Lanie J.A."/>
            <person name="Ng W.-L."/>
            <person name="Kazmierczak K.M."/>
            <person name="Andrzejewski T.M."/>
            <person name="Davidsen T.M."/>
            <person name="Wayne K.J."/>
            <person name="Tettelin H."/>
            <person name="Glass J.I."/>
            <person name="Rusch D."/>
            <person name="Podicherti R."/>
            <person name="Tsui H.-C.T."/>
            <person name="Winkler M.E."/>
        </authorList>
    </citation>
    <scope>NUCLEOTIDE SEQUENCE</scope>
</reference>
<dbReference type="PANTHER" id="PTHR12159:SF9">
    <property type="entry name" value="G_T MISMATCH-SPECIFIC THYMINE DNA GLYCOSYLASE"/>
    <property type="match status" value="1"/>
</dbReference>
<dbReference type="Pfam" id="PF03167">
    <property type="entry name" value="UDG"/>
    <property type="match status" value="1"/>
</dbReference>
<dbReference type="EMBL" id="UINC01193967">
    <property type="protein sequence ID" value="SVE09824.1"/>
    <property type="molecule type" value="Genomic_DNA"/>
</dbReference>
<dbReference type="GO" id="GO:0006285">
    <property type="term" value="P:base-excision repair, AP site formation"/>
    <property type="evidence" value="ECO:0007669"/>
    <property type="project" value="InterPro"/>
</dbReference>
<evidence type="ECO:0000259" key="4">
    <source>
        <dbReference type="Pfam" id="PF03167"/>
    </source>
</evidence>
<keyword evidence="2" id="KW-0378">Hydrolase</keyword>
<feature type="domain" description="Uracil-DNA glycosylase-like" evidence="4">
    <location>
        <begin position="6"/>
        <end position="129"/>
    </location>
</feature>
<evidence type="ECO:0000256" key="3">
    <source>
        <dbReference type="ARBA" id="ARBA00023204"/>
    </source>
</evidence>
<organism evidence="5">
    <name type="scientific">marine metagenome</name>
    <dbReference type="NCBI Taxonomy" id="408172"/>
    <lineage>
        <taxon>unclassified sequences</taxon>
        <taxon>metagenomes</taxon>
        <taxon>ecological metagenomes</taxon>
    </lineage>
</organism>
<evidence type="ECO:0000256" key="2">
    <source>
        <dbReference type="ARBA" id="ARBA00022801"/>
    </source>
</evidence>
<gene>
    <name evidence="5" type="ORF">METZ01_LOCUS462678</name>
</gene>
<dbReference type="AlphaFoldDB" id="A0A383AQ59"/>
<dbReference type="Gene3D" id="3.40.470.10">
    <property type="entry name" value="Uracil-DNA glycosylase-like domain"/>
    <property type="match status" value="1"/>
</dbReference>
<dbReference type="InterPro" id="IPR036895">
    <property type="entry name" value="Uracil-DNA_glycosylase-like_sf"/>
</dbReference>